<dbReference type="Gene3D" id="3.80.10.10">
    <property type="entry name" value="Ribonuclease Inhibitor"/>
    <property type="match status" value="1"/>
</dbReference>
<organism evidence="2 3">
    <name type="scientific">Myodes glareolus</name>
    <name type="common">Bank vole</name>
    <name type="synonym">Clethrionomys glareolus</name>
    <dbReference type="NCBI Taxonomy" id="447135"/>
    <lineage>
        <taxon>Eukaryota</taxon>
        <taxon>Metazoa</taxon>
        <taxon>Chordata</taxon>
        <taxon>Craniata</taxon>
        <taxon>Vertebrata</taxon>
        <taxon>Euteleostomi</taxon>
        <taxon>Mammalia</taxon>
        <taxon>Eutheria</taxon>
        <taxon>Euarchontoglires</taxon>
        <taxon>Glires</taxon>
        <taxon>Rodentia</taxon>
        <taxon>Myomorpha</taxon>
        <taxon>Muroidea</taxon>
        <taxon>Cricetidae</taxon>
        <taxon>Arvicolinae</taxon>
        <taxon>Myodes</taxon>
    </lineage>
</organism>
<keyword evidence="3" id="KW-1185">Reference proteome</keyword>
<dbReference type="InterPro" id="IPR032675">
    <property type="entry name" value="LRR_dom_sf"/>
</dbReference>
<evidence type="ECO:0008006" key="4">
    <source>
        <dbReference type="Google" id="ProtNLM"/>
    </source>
</evidence>
<feature type="compositionally biased region" description="Polar residues" evidence="1">
    <location>
        <begin position="676"/>
        <end position="685"/>
    </location>
</feature>
<reference evidence="2 3" key="1">
    <citation type="journal article" date="2023" name="bioRxiv">
        <title>Conserved and derived expression patterns and positive selection on dental genes reveal complex evolutionary context of ever-growing rodent molars.</title>
        <authorList>
            <person name="Calamari Z.T."/>
            <person name="Song A."/>
            <person name="Cohen E."/>
            <person name="Akter M."/>
            <person name="Roy R.D."/>
            <person name="Hallikas O."/>
            <person name="Christensen M.M."/>
            <person name="Li P."/>
            <person name="Marangoni P."/>
            <person name="Jernvall J."/>
            <person name="Klein O.D."/>
        </authorList>
    </citation>
    <scope>NUCLEOTIDE SEQUENCE [LARGE SCALE GENOMIC DNA]</scope>
    <source>
        <strain evidence="2">V071</strain>
    </source>
</reference>
<proteinExistence type="predicted"/>
<dbReference type="InterPro" id="IPR001611">
    <property type="entry name" value="Leu-rich_rpt"/>
</dbReference>
<feature type="region of interest" description="Disordered" evidence="1">
    <location>
        <begin position="127"/>
        <end position="169"/>
    </location>
</feature>
<dbReference type="SUPFAM" id="SSF52058">
    <property type="entry name" value="L domain-like"/>
    <property type="match status" value="1"/>
</dbReference>
<comment type="caution">
    <text evidence="2">The sequence shown here is derived from an EMBL/GenBank/DDBJ whole genome shotgun (WGS) entry which is preliminary data.</text>
</comment>
<feature type="compositionally biased region" description="Basic and acidic residues" evidence="1">
    <location>
        <begin position="629"/>
        <end position="648"/>
    </location>
</feature>
<dbReference type="PANTHER" id="PTHR22708">
    <property type="entry name" value="LEUCINE-RICH REPEAT-CONTAINING PROTEIN 56"/>
    <property type="match status" value="1"/>
</dbReference>
<dbReference type="Proteomes" id="UP001488838">
    <property type="component" value="Unassembled WGS sequence"/>
</dbReference>
<name>A0AAW0HFN3_MYOGA</name>
<evidence type="ECO:0000256" key="1">
    <source>
        <dbReference type="SAM" id="MobiDB-lite"/>
    </source>
</evidence>
<dbReference type="AlphaFoldDB" id="A0AAW0HFN3"/>
<accession>A0AAW0HFN3</accession>
<dbReference type="PROSITE" id="PS51450">
    <property type="entry name" value="LRR"/>
    <property type="match status" value="1"/>
</dbReference>
<dbReference type="InterPro" id="IPR040091">
    <property type="entry name" value="LRRC56"/>
</dbReference>
<evidence type="ECO:0000313" key="2">
    <source>
        <dbReference type="EMBL" id="KAK7801714.1"/>
    </source>
</evidence>
<dbReference type="PANTHER" id="PTHR22708:SF0">
    <property type="entry name" value="LEUCINE-RICH REPEAT-CONTAINING PROTEIN 56"/>
    <property type="match status" value="1"/>
</dbReference>
<feature type="region of interest" description="Disordered" evidence="1">
    <location>
        <begin position="607"/>
        <end position="699"/>
    </location>
</feature>
<evidence type="ECO:0000313" key="3">
    <source>
        <dbReference type="Proteomes" id="UP001488838"/>
    </source>
</evidence>
<sequence length="800" mass="88439">MKRKQCFQHSAISKKRISTSFSENRQGFTQAMQAWGRAFTCRLEREFGCGQQADSPLGARQSPSRAALGTTVRVFSAFSGPACLPYSGEPSHRICRVSRQPLLGGGAHLAAAPDARGLRIFRYSNETPPPLPWRQGRNPSAVEKRKPSLKRATAAVEGPRDAPRTWAPWPTPQTHVALLPGCLTYNRSQEPAGWMWMDPAWDGSQGPRPGTASIRVRELSWQGLNNPCPQNKRLGSHGDIHRERRVEEHLSPARLALAQVDDLQLVRVLEMCVDTRKNSLGNFGVHLPNLIQLKLNHSCLGSLSPLCLLEQLEVLDLEGNNVEDLGQMRYLQLCPRLATLTLEGNLVCLKPDPGPSNKALQDYNYRAEVKKLIPQLHILDEIPTTCTNLPASQKLNQDWLMVKEAIKEGSVLDILLPRLGMPNTYYGPRYYALVSDSRGDHLLPSRKTDLYQYPKRTGFSQPQSKRPSLVPQALQKWLLVCRTTQIDPRSGYSHYSTSWLPLSYVEEEEGISLRVFQEGKGILTGQFLDCSHGTTIRKLDPILPVPETQPWALSLLVPEGPLPEGLLSKNPATEDHSSSLTHGACQVLCGNPTKGLRERRHQYQELAPLEQLPPHRPDLATHPSTPRPDPTESRDRAMTGLRAWREPGLRQVEFPQERLVPVPAQDPQKAPEEQEVQTGPKTSLTPPHLASELSRTPGFHLIPSPPKYPMPPESGSSSSVRSADLPFRGRRLRVLGSLGPSLGEGSGLGERLAAVTALRALDHRVQGCPDPKPALGPAACPPGLHCLHHLNPIPPAHSLP</sequence>
<protein>
    <recommendedName>
        <fullName evidence="4">Leucine rich repeat containing 56</fullName>
    </recommendedName>
</protein>
<gene>
    <name evidence="2" type="ORF">U0070_013208</name>
</gene>
<dbReference type="EMBL" id="JBBHLL010000492">
    <property type="protein sequence ID" value="KAK7801714.1"/>
    <property type="molecule type" value="Genomic_DNA"/>
</dbReference>